<dbReference type="InterPro" id="IPR042491">
    <property type="entry name" value="Vps35_C"/>
</dbReference>
<evidence type="ECO:0000313" key="12">
    <source>
        <dbReference type="Proteomes" id="UP000008743"/>
    </source>
</evidence>
<protein>
    <recommendedName>
        <fullName evidence="10">Vacuolar protein sorting-associated protein 35</fullName>
    </recommendedName>
</protein>
<evidence type="ECO:0000256" key="4">
    <source>
        <dbReference type="ARBA" id="ARBA00006536"/>
    </source>
</evidence>
<dbReference type="InParanoid" id="A0A0D2VQG0"/>
<dbReference type="GO" id="GO:0000139">
    <property type="term" value="C:Golgi membrane"/>
    <property type="evidence" value="ECO:0007669"/>
    <property type="project" value="UniProtKB-SubCell"/>
</dbReference>
<dbReference type="PIRSF" id="PIRSF009375">
    <property type="entry name" value="Retromer_Vps35"/>
    <property type="match status" value="1"/>
</dbReference>
<dbReference type="InterPro" id="IPR005378">
    <property type="entry name" value="Vps35"/>
</dbReference>
<evidence type="ECO:0000256" key="9">
    <source>
        <dbReference type="ARBA" id="ARBA00023136"/>
    </source>
</evidence>
<comment type="similarity">
    <text evidence="4 10">Belongs to the VPS35 family.</text>
</comment>
<dbReference type="PANTHER" id="PTHR11099:SF0">
    <property type="entry name" value="VACUOLAR PROTEIN SORTING-ASSOCIATED PROTEIN 35"/>
    <property type="match status" value="1"/>
</dbReference>
<organism evidence="11 12">
    <name type="scientific">Capsaspora owczarzaki (strain ATCC 30864)</name>
    <dbReference type="NCBI Taxonomy" id="595528"/>
    <lineage>
        <taxon>Eukaryota</taxon>
        <taxon>Filasterea</taxon>
        <taxon>Capsaspora</taxon>
    </lineage>
</organism>
<dbReference type="RefSeq" id="XP_004363510.1">
    <property type="nucleotide sequence ID" value="XM_004363453.2"/>
</dbReference>
<dbReference type="OMA" id="YIRSREY"/>
<dbReference type="OrthoDB" id="10258141at2759"/>
<evidence type="ECO:0000256" key="2">
    <source>
        <dbReference type="ARBA" id="ARBA00004394"/>
    </source>
</evidence>
<evidence type="ECO:0000256" key="6">
    <source>
        <dbReference type="ARBA" id="ARBA00022490"/>
    </source>
</evidence>
<dbReference type="GO" id="GO:0030906">
    <property type="term" value="C:retromer, cargo-selective complex"/>
    <property type="evidence" value="ECO:0007669"/>
    <property type="project" value="InterPro"/>
</dbReference>
<dbReference type="Gene3D" id="1.25.40.660">
    <property type="entry name" value="Vacuolar protein sorting-associated protein 35, helical subcomplex Vps35-C"/>
    <property type="match status" value="1"/>
</dbReference>
<dbReference type="FunCoup" id="A0A0D2VQG0">
    <property type="interactions" value="720"/>
</dbReference>
<name>A0A0D2VQG0_CAPO3</name>
<evidence type="ECO:0000256" key="3">
    <source>
        <dbReference type="ARBA" id="ARBA00004496"/>
    </source>
</evidence>
<keyword evidence="8" id="KW-0333">Golgi apparatus</keyword>
<accession>A0A0D2VQG0</accession>
<proteinExistence type="inferred from homology"/>
<evidence type="ECO:0000256" key="10">
    <source>
        <dbReference type="PIRNR" id="PIRNR009375"/>
    </source>
</evidence>
<dbReference type="Pfam" id="PF03635">
    <property type="entry name" value="Vps35"/>
    <property type="match status" value="1"/>
</dbReference>
<keyword evidence="9" id="KW-0472">Membrane</keyword>
<keyword evidence="5 10" id="KW-0813">Transport</keyword>
<keyword evidence="7 10" id="KW-0653">Protein transport</keyword>
<dbReference type="STRING" id="595528.A0A0D2VQG0"/>
<dbReference type="GO" id="GO:0042147">
    <property type="term" value="P:retrograde transport, endosome to Golgi"/>
    <property type="evidence" value="ECO:0007669"/>
    <property type="project" value="InterPro"/>
</dbReference>
<dbReference type="AlphaFoldDB" id="A0A0D2VQG0"/>
<comment type="function">
    <text evidence="10">Plays a role in vesicular protein sorting.</text>
</comment>
<evidence type="ECO:0000256" key="7">
    <source>
        <dbReference type="ARBA" id="ARBA00022927"/>
    </source>
</evidence>
<keyword evidence="12" id="KW-1185">Reference proteome</keyword>
<gene>
    <name evidence="11" type="ORF">CAOG_003782</name>
</gene>
<sequence>MFSQNFPMAAATIVAEDQDKLLEEALTVVKAQSLQMKRCLDKNKLMDALKHCSTMLSELRTAMMSPKTYYELYMTVSDELRYLEMYLIDEFEKGKRVSDLYELVQYAGNIIPRLYLLITVGAVYIKAKEAPKKDILKDLVEMCRGVQHPLRGLFLRNYLLSITKNVLPDTSEENPQRDGSFRESIDFVLLNFAEMNKLWVRMQHQGHSRDREKRERERQELRILVGTNLVRLSQLEGVDAACYDETVLPGILEQVVSCKDAIAQEYLMECIIQVFPDEYHLRTLPKFLAACAELHKAVNVKNIIISLLDRLAAFATRDGSVPEELKLFEIFSGQVATVIEARPDMPTEDMLALQVSLAKLALNCYKDKLEYMDKVLRNTADIFTRMKTTNIDADSPAAAKELTKLLKLPLDAYPDVLTVLRLENFTPLIAFFGYESRKHLSTHIVRAAIDKKTKFAAPESVTALLDMVAPLIVDQEDQPAEKDDPEDFAEEQSLVGRLVSLFHSEQPDQHYQILSTARKHFGNGGETRIRYTLPPLIFSALRLAVLYSSLREQDELWEKKCQKIFQFCHQTITALAKADFSELAMRLFLQAALAADKTGVENIAYEFVTQAIQIFEEDISESKAQISAVSLLIGTLEATSCFGDDNFDRLSTKCALHASKLLKKPDQCRAISTLSHLFWSGSNAEGEERRDGKRVLECLQRALKIADTCMDASMNVHLFVELLNRYVYYYERGNEMVTLKYITGLIELITTNIASMDRNDEYNQINANFQNIITHIKLKQKSADGPNYAGITV</sequence>
<dbReference type="GO" id="GO:0006886">
    <property type="term" value="P:intracellular protein transport"/>
    <property type="evidence" value="ECO:0007669"/>
    <property type="project" value="TreeGrafter"/>
</dbReference>
<evidence type="ECO:0000313" key="11">
    <source>
        <dbReference type="EMBL" id="KJE92897.1"/>
    </source>
</evidence>
<reference evidence="12" key="1">
    <citation type="submission" date="2011-02" db="EMBL/GenBank/DDBJ databases">
        <title>The Genome Sequence of Capsaspora owczarzaki ATCC 30864.</title>
        <authorList>
            <person name="Russ C."/>
            <person name="Cuomo C."/>
            <person name="Burger G."/>
            <person name="Gray M.W."/>
            <person name="Holland P.W.H."/>
            <person name="King N."/>
            <person name="Lang F.B.F."/>
            <person name="Roger A.J."/>
            <person name="Ruiz-Trillo I."/>
            <person name="Young S.K."/>
            <person name="Zeng Q."/>
            <person name="Gargeya S."/>
            <person name="Alvarado L."/>
            <person name="Berlin A."/>
            <person name="Chapman S.B."/>
            <person name="Chen Z."/>
            <person name="Freedman E."/>
            <person name="Gellesch M."/>
            <person name="Goldberg J."/>
            <person name="Griggs A."/>
            <person name="Gujja S."/>
            <person name="Heilman E."/>
            <person name="Heiman D."/>
            <person name="Howarth C."/>
            <person name="Mehta T."/>
            <person name="Neiman D."/>
            <person name="Pearson M."/>
            <person name="Roberts A."/>
            <person name="Saif S."/>
            <person name="Shea T."/>
            <person name="Shenoy N."/>
            <person name="Sisk P."/>
            <person name="Stolte C."/>
            <person name="Sykes S."/>
            <person name="White J."/>
            <person name="Yandava C."/>
            <person name="Haas B."/>
            <person name="Nusbaum C."/>
            <person name="Birren B."/>
        </authorList>
    </citation>
    <scope>NUCLEOTIDE SEQUENCE</scope>
    <source>
        <strain evidence="12">ATCC 30864</strain>
    </source>
</reference>
<keyword evidence="6" id="KW-0963">Cytoplasm</keyword>
<dbReference type="GO" id="GO:0005770">
    <property type="term" value="C:late endosome"/>
    <property type="evidence" value="ECO:0007669"/>
    <property type="project" value="TreeGrafter"/>
</dbReference>
<comment type="subcellular location">
    <subcellularLocation>
        <location evidence="3">Cytoplasm</location>
    </subcellularLocation>
    <subcellularLocation>
        <location evidence="2">Golgi apparatus membrane</location>
    </subcellularLocation>
    <subcellularLocation>
        <location evidence="1">Membrane</location>
        <topology evidence="1">Peripheral membrane protein</topology>
    </subcellularLocation>
</comment>
<evidence type="ECO:0000256" key="8">
    <source>
        <dbReference type="ARBA" id="ARBA00023034"/>
    </source>
</evidence>
<dbReference type="eggNOG" id="KOG1107">
    <property type="taxonomic scope" value="Eukaryota"/>
</dbReference>
<dbReference type="Proteomes" id="UP000008743">
    <property type="component" value="Unassembled WGS sequence"/>
</dbReference>
<evidence type="ECO:0000256" key="1">
    <source>
        <dbReference type="ARBA" id="ARBA00004170"/>
    </source>
</evidence>
<dbReference type="GO" id="GO:0005829">
    <property type="term" value="C:cytosol"/>
    <property type="evidence" value="ECO:0007669"/>
    <property type="project" value="GOC"/>
</dbReference>
<dbReference type="FunFam" id="1.25.40.660:FF:000003">
    <property type="entry name" value="Vacuolar protein sorting-associated protein 35"/>
    <property type="match status" value="1"/>
</dbReference>
<evidence type="ECO:0000256" key="5">
    <source>
        <dbReference type="ARBA" id="ARBA00022448"/>
    </source>
</evidence>
<dbReference type="PhylomeDB" id="A0A0D2VQG0"/>
<dbReference type="PANTHER" id="PTHR11099">
    <property type="entry name" value="VACUOLAR SORTING PROTEIN 35"/>
    <property type="match status" value="1"/>
</dbReference>
<dbReference type="EMBL" id="KE346364">
    <property type="protein sequence ID" value="KJE92897.1"/>
    <property type="molecule type" value="Genomic_DNA"/>
</dbReference>